<sequence>MRRLCSGILPFQHRAASRISTLSPGVERASAPLRRRAVVPPVASQLRASSSVARAVANLDEENDEDDFMQAYEDMLLNASSQSDNAAASQGESTSDLKDGEVMYATPQQRGSADRVWTSPADVLVEEAFAILPADGSSMQLTDLTPLLDVEDISEYFGSVLSFFKLYPHRFTCAQEPKTRRWRVSRVARAPSTSGPTGQKTTPHTTEEKEVKEATSHADLDVSEMTLEEELVRLRASFSSHSASSTASDHIQPSPAKGTRLNNSQDALSMKRRASASAGVSSSCVTSDVSSNSAVNVQWSTIASLLPEDGSPVAIAQLRVLLPPNVAEVLRAHNTGLARHFKQDYDAARCFVALTADSLSMMRASASASLSPMASGTGSAPSHVPPLWTPPASPAVIIQHVGGSSRSSPDYFPGDGVYIPAPADYISDYPSEEAESWWADLPLDDAEDDGGFTDDGNIVVHDEEGKEEAVVAGDDSQNILDAATGLEEVPYDGLERPRSSGATIGDASLLAGLDVNVLRQAPSVPPQPTPKKPKLPASLASAGAEGNSGVPAPKRTRVPRPSTPEEWIALHTALANAHGWLTPSEMLDYLMECVPTFFVPLDEVRVSDALLKLIGPRTSMRTLLCRIYMYYVDKSVDGTQVRLAASVTHPQRGAADTHYSAWNPSGDWRVTATSAEWHRDQAAVAKKTTSSMAAPLRSGTQLTGSDATKAFPVMHVRRPIKSALTSVLPRRRRASESPSTFPATMAHAADPARKGTPSTSAIATTRGEGDATNASTIRPLAVLAQSSKGGVPLASIPLTDVGYPYLALATQPVEQWPWWARLLCVLPFDAYVPLEELSTRHTLVLTREELELVWKSSESVTDAHAGKGKPSHPFPFALLRPPPGGIRQVRLRPFWLSPGCTAELDAAVLPADLAKQLRPVWMAVPRVLKKLAAESHDAVLSSALRRMPGANCSAEEALLSLLRDCGRCCWVNQEGTKARRYTASHEMDDIFHFGLSFLHGFSSARTWEPVGAVLARAADHVRPVFKDQPAAPADSPYKLGYIGMLHCTPLTELHAFLKRHAQWIDVKVSSATEGDAAPELLIRRRAAFVSFEKDKGSEAQTAEGLTR</sequence>
<evidence type="ECO:0000313" key="3">
    <source>
        <dbReference type="Proteomes" id="UP000038009"/>
    </source>
</evidence>
<evidence type="ECO:0000313" key="2">
    <source>
        <dbReference type="EMBL" id="KPI86856.1"/>
    </source>
</evidence>
<feature type="region of interest" description="Disordered" evidence="1">
    <location>
        <begin position="728"/>
        <end position="772"/>
    </location>
</feature>
<feature type="region of interest" description="Disordered" evidence="1">
    <location>
        <begin position="242"/>
        <end position="262"/>
    </location>
</feature>
<name>A0A0N0P5U0_LEPSE</name>
<feature type="compositionally biased region" description="Basic and acidic residues" evidence="1">
    <location>
        <begin position="205"/>
        <end position="220"/>
    </location>
</feature>
<feature type="compositionally biased region" description="Polar residues" evidence="1">
    <location>
        <begin position="191"/>
        <end position="204"/>
    </location>
</feature>
<feature type="region of interest" description="Disordered" evidence="1">
    <location>
        <begin position="520"/>
        <end position="561"/>
    </location>
</feature>
<evidence type="ECO:0000256" key="1">
    <source>
        <dbReference type="SAM" id="MobiDB-lite"/>
    </source>
</evidence>
<dbReference type="VEuPathDB" id="TriTrypDB:Lsey_0113_0170"/>
<feature type="region of interest" description="Disordered" evidence="1">
    <location>
        <begin position="80"/>
        <end position="100"/>
    </location>
</feature>
<dbReference type="OrthoDB" id="246454at2759"/>
<protein>
    <submittedName>
        <fullName evidence="2">Uncharacterized protein</fullName>
    </submittedName>
</protein>
<feature type="compositionally biased region" description="Low complexity" evidence="1">
    <location>
        <begin position="80"/>
        <end position="90"/>
    </location>
</feature>
<reference evidence="2 3" key="1">
    <citation type="journal article" date="2015" name="PLoS Pathog.">
        <title>Leptomonas seymouri: Adaptations to the Dixenous Life Cycle Analyzed by Genome Sequencing, Transcriptome Profiling and Co-infection with Leishmania donovani.</title>
        <authorList>
            <person name="Kraeva N."/>
            <person name="Butenko A."/>
            <person name="Hlavacova J."/>
            <person name="Kostygov A."/>
            <person name="Myskova J."/>
            <person name="Grybchuk D."/>
            <person name="Lestinova T."/>
            <person name="Votypka J."/>
            <person name="Volf P."/>
            <person name="Opperdoes F."/>
            <person name="Flegontov P."/>
            <person name="Lukes J."/>
            <person name="Yurchenko V."/>
        </authorList>
    </citation>
    <scope>NUCLEOTIDE SEQUENCE [LARGE SCALE GENOMIC DNA]</scope>
    <source>
        <strain evidence="2 3">ATCC 30220</strain>
    </source>
</reference>
<dbReference type="Proteomes" id="UP000038009">
    <property type="component" value="Unassembled WGS sequence"/>
</dbReference>
<feature type="region of interest" description="Disordered" evidence="1">
    <location>
        <begin position="182"/>
        <end position="222"/>
    </location>
</feature>
<comment type="caution">
    <text evidence="2">The sequence shown here is derived from an EMBL/GenBank/DDBJ whole genome shotgun (WGS) entry which is preliminary data.</text>
</comment>
<dbReference type="AlphaFoldDB" id="A0A0N0P5U0"/>
<dbReference type="EMBL" id="LJSK01000113">
    <property type="protein sequence ID" value="KPI86856.1"/>
    <property type="molecule type" value="Genomic_DNA"/>
</dbReference>
<dbReference type="OMA" id="VRLRPFW"/>
<proteinExistence type="predicted"/>
<accession>A0A0N0P5U0</accession>
<gene>
    <name evidence="2" type="ORF">ABL78_4092</name>
</gene>
<keyword evidence="3" id="KW-1185">Reference proteome</keyword>
<organism evidence="2 3">
    <name type="scientific">Leptomonas seymouri</name>
    <dbReference type="NCBI Taxonomy" id="5684"/>
    <lineage>
        <taxon>Eukaryota</taxon>
        <taxon>Discoba</taxon>
        <taxon>Euglenozoa</taxon>
        <taxon>Kinetoplastea</taxon>
        <taxon>Metakinetoplastina</taxon>
        <taxon>Trypanosomatida</taxon>
        <taxon>Trypanosomatidae</taxon>
        <taxon>Leishmaniinae</taxon>
        <taxon>Leptomonas</taxon>
    </lineage>
</organism>